<evidence type="ECO:0000313" key="2">
    <source>
        <dbReference type="Proteomes" id="UP001233999"/>
    </source>
</evidence>
<dbReference type="AlphaFoldDB" id="A0AAD7Z9R4"/>
<dbReference type="Proteomes" id="UP001233999">
    <property type="component" value="Unassembled WGS sequence"/>
</dbReference>
<feature type="non-terminal residue" evidence="1">
    <location>
        <position position="1"/>
    </location>
</feature>
<gene>
    <name evidence="1" type="ORF">L9F63_006797</name>
</gene>
<proteinExistence type="predicted"/>
<sequence length="123" mass="14718">LIQGALRPSKANIILTHFKLSNIAQYNPVKYTFQFIKIRIELKNELLEPGYRPQDSQGTHMVSESVSQLRSRLLSKPNLLRIFRMFIDLVYKLLFWTPQYRKMFRYVIRTSPSYFQDLFIKSK</sequence>
<feature type="non-terminal residue" evidence="1">
    <location>
        <position position="123"/>
    </location>
</feature>
<accession>A0AAD7Z9R4</accession>
<evidence type="ECO:0000313" key="1">
    <source>
        <dbReference type="EMBL" id="KAJ9576352.1"/>
    </source>
</evidence>
<protein>
    <submittedName>
        <fullName evidence="1">Uncharacterized protein</fullName>
    </submittedName>
</protein>
<reference evidence="1" key="2">
    <citation type="submission" date="2023-05" db="EMBL/GenBank/DDBJ databases">
        <authorList>
            <person name="Fouks B."/>
        </authorList>
    </citation>
    <scope>NUCLEOTIDE SEQUENCE</scope>
    <source>
        <strain evidence="1">Stay&amp;Tobe</strain>
        <tissue evidence="1">Testes</tissue>
    </source>
</reference>
<reference evidence="1" key="1">
    <citation type="journal article" date="2023" name="IScience">
        <title>Live-bearing cockroach genome reveals convergent evolutionary mechanisms linked to viviparity in insects and beyond.</title>
        <authorList>
            <person name="Fouks B."/>
            <person name="Harrison M.C."/>
            <person name="Mikhailova A.A."/>
            <person name="Marchal E."/>
            <person name="English S."/>
            <person name="Carruthers M."/>
            <person name="Jennings E.C."/>
            <person name="Chiamaka E.L."/>
            <person name="Frigard R.A."/>
            <person name="Pippel M."/>
            <person name="Attardo G.M."/>
            <person name="Benoit J.B."/>
            <person name="Bornberg-Bauer E."/>
            <person name="Tobe S.S."/>
        </authorList>
    </citation>
    <scope>NUCLEOTIDE SEQUENCE</scope>
    <source>
        <strain evidence="1">Stay&amp;Tobe</strain>
    </source>
</reference>
<organism evidence="1 2">
    <name type="scientific">Diploptera punctata</name>
    <name type="common">Pacific beetle cockroach</name>
    <dbReference type="NCBI Taxonomy" id="6984"/>
    <lineage>
        <taxon>Eukaryota</taxon>
        <taxon>Metazoa</taxon>
        <taxon>Ecdysozoa</taxon>
        <taxon>Arthropoda</taxon>
        <taxon>Hexapoda</taxon>
        <taxon>Insecta</taxon>
        <taxon>Pterygota</taxon>
        <taxon>Neoptera</taxon>
        <taxon>Polyneoptera</taxon>
        <taxon>Dictyoptera</taxon>
        <taxon>Blattodea</taxon>
        <taxon>Blaberoidea</taxon>
        <taxon>Blaberidae</taxon>
        <taxon>Diplopterinae</taxon>
        <taxon>Diploptera</taxon>
    </lineage>
</organism>
<keyword evidence="2" id="KW-1185">Reference proteome</keyword>
<comment type="caution">
    <text evidence="1">The sequence shown here is derived from an EMBL/GenBank/DDBJ whole genome shotgun (WGS) entry which is preliminary data.</text>
</comment>
<dbReference type="EMBL" id="JASPKZ010009799">
    <property type="protein sequence ID" value="KAJ9576352.1"/>
    <property type="molecule type" value="Genomic_DNA"/>
</dbReference>
<name>A0AAD7Z9R4_DIPPU</name>